<feature type="region of interest" description="Disordered" evidence="1">
    <location>
        <begin position="57"/>
        <end position="82"/>
    </location>
</feature>
<dbReference type="EMBL" id="KK101331">
    <property type="protein sequence ID" value="KIZ01271.1"/>
    <property type="molecule type" value="Genomic_DNA"/>
</dbReference>
<keyword evidence="4" id="KW-1185">Reference proteome</keyword>
<dbReference type="SMART" id="SM00594">
    <property type="entry name" value="UAS"/>
    <property type="match status" value="1"/>
</dbReference>
<evidence type="ECO:0000313" key="3">
    <source>
        <dbReference type="EMBL" id="KIZ01271.1"/>
    </source>
</evidence>
<dbReference type="GO" id="GO:0043130">
    <property type="term" value="F:ubiquitin binding"/>
    <property type="evidence" value="ECO:0007669"/>
    <property type="project" value="TreeGrafter"/>
</dbReference>
<dbReference type="InterPro" id="IPR006577">
    <property type="entry name" value="UAS"/>
</dbReference>
<dbReference type="InterPro" id="IPR050730">
    <property type="entry name" value="UBX_domain-protein"/>
</dbReference>
<dbReference type="Pfam" id="PF13899">
    <property type="entry name" value="Thioredoxin_7"/>
    <property type="match status" value="1"/>
</dbReference>
<sequence>MADDAEHADVLQQFLSITGSDEGVALNVLENTDWRLEDAVRAADPVRMERLYEPMHGLPHGHHAGGGRGGGGAGGAGGPVPMGGRFGGHPGGPGAHMGAEPGYVDAFRDFEAEARRAGASGSGGGGAPAAGGAGAGAAGAAAAGGGLSDLFRPPEKILFKGPFEAAKAAANSQGRWLLVNIQGASEFASHRLNRDTWQEPLLQDMLTGMFVFWQAYDTTPQGAAAIRAYHLASLPAIFIIDPITGSKIWERTGFVAADTLVEELVPFMDAGPSDPAASRLAQQARLSACLLGSPFSEQRHAAAAASLAGKRKAAGPPAAPRTEDEELALALAMSVEMLAAGSFALVAE</sequence>
<feature type="region of interest" description="Disordered" evidence="1">
    <location>
        <begin position="115"/>
        <end position="135"/>
    </location>
</feature>
<dbReference type="GO" id="GO:0005634">
    <property type="term" value="C:nucleus"/>
    <property type="evidence" value="ECO:0007669"/>
    <property type="project" value="TreeGrafter"/>
</dbReference>
<dbReference type="Pfam" id="PF14555">
    <property type="entry name" value="UBA_4"/>
    <property type="match status" value="1"/>
</dbReference>
<dbReference type="KEGG" id="mng:MNEG_6688"/>
<accession>A0A0D2N5N7</accession>
<dbReference type="PROSITE" id="PS50330">
    <property type="entry name" value="UIM"/>
    <property type="match status" value="1"/>
</dbReference>
<reference evidence="3 4" key="1">
    <citation type="journal article" date="2013" name="BMC Genomics">
        <title>Reconstruction of the lipid metabolism for the microalga Monoraphidium neglectum from its genome sequence reveals characteristics suitable for biofuel production.</title>
        <authorList>
            <person name="Bogen C."/>
            <person name="Al-Dilaimi A."/>
            <person name="Albersmeier A."/>
            <person name="Wichmann J."/>
            <person name="Grundmann M."/>
            <person name="Rupp O."/>
            <person name="Lauersen K.J."/>
            <person name="Blifernez-Klassen O."/>
            <person name="Kalinowski J."/>
            <person name="Goesmann A."/>
            <person name="Mussgnug J.H."/>
            <person name="Kruse O."/>
        </authorList>
    </citation>
    <scope>NUCLEOTIDE SEQUENCE [LARGE SCALE GENOMIC DNA]</scope>
    <source>
        <strain evidence="3 4">SAG 48.87</strain>
    </source>
</reference>
<dbReference type="GeneID" id="25739564"/>
<dbReference type="Gene3D" id="3.40.30.10">
    <property type="entry name" value="Glutaredoxin"/>
    <property type="match status" value="1"/>
</dbReference>
<dbReference type="SUPFAM" id="SSF46934">
    <property type="entry name" value="UBA-like"/>
    <property type="match status" value="1"/>
</dbReference>
<dbReference type="STRING" id="145388.A0A0D2N5N7"/>
<dbReference type="OrthoDB" id="270602at2759"/>
<evidence type="ECO:0000313" key="4">
    <source>
        <dbReference type="Proteomes" id="UP000054498"/>
    </source>
</evidence>
<dbReference type="AlphaFoldDB" id="A0A0D2N5N7"/>
<dbReference type="CDD" id="cd02958">
    <property type="entry name" value="UAS"/>
    <property type="match status" value="1"/>
</dbReference>
<proteinExistence type="predicted"/>
<dbReference type="PANTHER" id="PTHR23322:SF6">
    <property type="entry name" value="UBX DOMAIN-CONTAINING PROTEIN 7"/>
    <property type="match status" value="1"/>
</dbReference>
<dbReference type="Proteomes" id="UP000054498">
    <property type="component" value="Unassembled WGS sequence"/>
</dbReference>
<dbReference type="Gene3D" id="1.10.8.10">
    <property type="entry name" value="DNA helicase RuvA subunit, C-terminal domain"/>
    <property type="match status" value="1"/>
</dbReference>
<dbReference type="PANTHER" id="PTHR23322">
    <property type="entry name" value="FAS-ASSOCIATED PROTEIN"/>
    <property type="match status" value="1"/>
</dbReference>
<evidence type="ECO:0000256" key="1">
    <source>
        <dbReference type="SAM" id="MobiDB-lite"/>
    </source>
</evidence>
<organism evidence="3 4">
    <name type="scientific">Monoraphidium neglectum</name>
    <dbReference type="NCBI Taxonomy" id="145388"/>
    <lineage>
        <taxon>Eukaryota</taxon>
        <taxon>Viridiplantae</taxon>
        <taxon>Chlorophyta</taxon>
        <taxon>core chlorophytes</taxon>
        <taxon>Chlorophyceae</taxon>
        <taxon>CS clade</taxon>
        <taxon>Sphaeropleales</taxon>
        <taxon>Selenastraceae</taxon>
        <taxon>Monoraphidium</taxon>
    </lineage>
</organism>
<feature type="compositionally biased region" description="Gly residues" evidence="1">
    <location>
        <begin position="66"/>
        <end position="82"/>
    </location>
</feature>
<dbReference type="InterPro" id="IPR003903">
    <property type="entry name" value="UIM_dom"/>
</dbReference>
<feature type="compositionally biased region" description="Gly residues" evidence="1">
    <location>
        <begin position="120"/>
        <end position="135"/>
    </location>
</feature>
<dbReference type="InterPro" id="IPR009060">
    <property type="entry name" value="UBA-like_sf"/>
</dbReference>
<dbReference type="RefSeq" id="XP_013900290.1">
    <property type="nucleotide sequence ID" value="XM_014044836.1"/>
</dbReference>
<feature type="domain" description="UAS" evidence="2">
    <location>
        <begin position="146"/>
        <end position="269"/>
    </location>
</feature>
<gene>
    <name evidence="3" type="ORF">MNEG_6688</name>
</gene>
<dbReference type="SUPFAM" id="SSF52833">
    <property type="entry name" value="Thioredoxin-like"/>
    <property type="match status" value="1"/>
</dbReference>
<dbReference type="InterPro" id="IPR036249">
    <property type="entry name" value="Thioredoxin-like_sf"/>
</dbReference>
<name>A0A0D2N5N7_9CHLO</name>
<evidence type="ECO:0000259" key="2">
    <source>
        <dbReference type="SMART" id="SM00594"/>
    </source>
</evidence>
<dbReference type="GO" id="GO:0043161">
    <property type="term" value="P:proteasome-mediated ubiquitin-dependent protein catabolic process"/>
    <property type="evidence" value="ECO:0007669"/>
    <property type="project" value="TreeGrafter"/>
</dbReference>
<protein>
    <recommendedName>
        <fullName evidence="2">UAS domain-containing protein</fullName>
    </recommendedName>
</protein>